<dbReference type="GO" id="GO:0016791">
    <property type="term" value="F:phosphatase activity"/>
    <property type="evidence" value="ECO:0007669"/>
    <property type="project" value="TreeGrafter"/>
</dbReference>
<dbReference type="RefSeq" id="WP_091773037.1">
    <property type="nucleotide sequence ID" value="NZ_CAESCL010000001.1"/>
</dbReference>
<keyword evidence="4" id="KW-1185">Reference proteome</keyword>
<dbReference type="SMART" id="SM00855">
    <property type="entry name" value="PGAM"/>
    <property type="match status" value="1"/>
</dbReference>
<dbReference type="STRING" id="571933.SAMN05216362_10768"/>
<feature type="binding site" evidence="2">
    <location>
        <position position="58"/>
    </location>
    <ligand>
        <name>substrate</name>
    </ligand>
</feature>
<dbReference type="Gene3D" id="3.40.50.1240">
    <property type="entry name" value="Phosphoglycerate mutase-like"/>
    <property type="match status" value="1"/>
</dbReference>
<evidence type="ECO:0000313" key="3">
    <source>
        <dbReference type="EMBL" id="SEQ15004.1"/>
    </source>
</evidence>
<accession>A0A1H9DNE2</accession>
<gene>
    <name evidence="3" type="ORF">SAMN05216362_10768</name>
</gene>
<evidence type="ECO:0000256" key="2">
    <source>
        <dbReference type="PIRSR" id="PIRSR613078-2"/>
    </source>
</evidence>
<feature type="active site" description="Tele-phosphohistidine intermediate" evidence="1">
    <location>
        <position position="9"/>
    </location>
</feature>
<organism evidence="3 4">
    <name type="scientific">Piscibacillus halophilus</name>
    <dbReference type="NCBI Taxonomy" id="571933"/>
    <lineage>
        <taxon>Bacteria</taxon>
        <taxon>Bacillati</taxon>
        <taxon>Bacillota</taxon>
        <taxon>Bacilli</taxon>
        <taxon>Bacillales</taxon>
        <taxon>Bacillaceae</taxon>
        <taxon>Piscibacillus</taxon>
    </lineage>
</organism>
<dbReference type="AlphaFoldDB" id="A0A1H9DNE2"/>
<sequence>MTVIGIVRHGITDWNLAKRAQGSSDIPLNEKGIQDAEKLANRLKDEKWGVLYSSDLRRAHQTAEIIATELEIPVITDERIREAYGGKIEGTTKAERIERWGENWFEKDLGIESNQSVVRRGMEFLNEVSEKHPDEPVLIVSHGSFIRQLLNELVVELEKKYHLGNTSITKLRRHESHWELELFNCTKHLNE</sequence>
<dbReference type="InterPro" id="IPR050275">
    <property type="entry name" value="PGM_Phosphatase"/>
</dbReference>
<dbReference type="InterPro" id="IPR029033">
    <property type="entry name" value="His_PPase_superfam"/>
</dbReference>
<dbReference type="EMBL" id="FOES01000007">
    <property type="protein sequence ID" value="SEQ15004.1"/>
    <property type="molecule type" value="Genomic_DNA"/>
</dbReference>
<dbReference type="PANTHER" id="PTHR48100">
    <property type="entry name" value="BROAD-SPECIFICITY PHOSPHATASE YOR283W-RELATED"/>
    <property type="match status" value="1"/>
</dbReference>
<protein>
    <submittedName>
        <fullName evidence="3">Probable phosphoglycerate mutase</fullName>
    </submittedName>
</protein>
<dbReference type="OrthoDB" id="9782128at2"/>
<name>A0A1H9DNE2_9BACI</name>
<dbReference type="Proteomes" id="UP000199427">
    <property type="component" value="Unassembled WGS sequence"/>
</dbReference>
<reference evidence="3 4" key="1">
    <citation type="submission" date="2016-10" db="EMBL/GenBank/DDBJ databases">
        <authorList>
            <person name="de Groot N.N."/>
        </authorList>
    </citation>
    <scope>NUCLEOTIDE SEQUENCE [LARGE SCALE GENOMIC DNA]</scope>
    <source>
        <strain evidence="3 4">DSM 21633</strain>
    </source>
</reference>
<proteinExistence type="predicted"/>
<feature type="binding site" evidence="2">
    <location>
        <position position="93"/>
    </location>
    <ligand>
        <name>substrate</name>
    </ligand>
</feature>
<dbReference type="SUPFAM" id="SSF53254">
    <property type="entry name" value="Phosphoglycerate mutase-like"/>
    <property type="match status" value="1"/>
</dbReference>
<feature type="active site" description="Proton donor/acceptor" evidence="1">
    <location>
        <position position="82"/>
    </location>
</feature>
<feature type="binding site" evidence="2">
    <location>
        <begin position="8"/>
        <end position="15"/>
    </location>
    <ligand>
        <name>substrate</name>
    </ligand>
</feature>
<dbReference type="CDD" id="cd07067">
    <property type="entry name" value="HP_PGM_like"/>
    <property type="match status" value="1"/>
</dbReference>
<dbReference type="Pfam" id="PF00300">
    <property type="entry name" value="His_Phos_1"/>
    <property type="match status" value="1"/>
</dbReference>
<dbReference type="InterPro" id="IPR013078">
    <property type="entry name" value="His_Pase_superF_clade-1"/>
</dbReference>
<evidence type="ECO:0000313" key="4">
    <source>
        <dbReference type="Proteomes" id="UP000199427"/>
    </source>
</evidence>
<evidence type="ECO:0000256" key="1">
    <source>
        <dbReference type="PIRSR" id="PIRSR613078-1"/>
    </source>
</evidence>